<dbReference type="Proteomes" id="UP000298324">
    <property type="component" value="Unassembled WGS sequence"/>
</dbReference>
<gene>
    <name evidence="6" type="ORF">Psch_04209</name>
</gene>
<keyword evidence="4" id="KW-0411">Iron-sulfur</keyword>
<dbReference type="EMBL" id="QFGA01000005">
    <property type="protein sequence ID" value="TEB04080.1"/>
    <property type="molecule type" value="Genomic_DNA"/>
</dbReference>
<keyword evidence="3" id="KW-0408">Iron</keyword>
<dbReference type="Gene3D" id="3.30.70.20">
    <property type="match status" value="1"/>
</dbReference>
<evidence type="ECO:0000313" key="6">
    <source>
        <dbReference type="EMBL" id="TEB04080.1"/>
    </source>
</evidence>
<accession>A0A4Y7R640</accession>
<dbReference type="PROSITE" id="PS00198">
    <property type="entry name" value="4FE4S_FER_1"/>
    <property type="match status" value="2"/>
</dbReference>
<dbReference type="InterPro" id="IPR050572">
    <property type="entry name" value="Fe-S_Ferredoxin"/>
</dbReference>
<dbReference type="GO" id="GO:0051539">
    <property type="term" value="F:4 iron, 4 sulfur cluster binding"/>
    <property type="evidence" value="ECO:0007669"/>
    <property type="project" value="UniProtKB-KW"/>
</dbReference>
<keyword evidence="2" id="KW-0479">Metal-binding</keyword>
<evidence type="ECO:0000313" key="7">
    <source>
        <dbReference type="Proteomes" id="UP000298324"/>
    </source>
</evidence>
<dbReference type="PROSITE" id="PS51379">
    <property type="entry name" value="4FE4S_FER_2"/>
    <property type="match status" value="2"/>
</dbReference>
<dbReference type="PANTHER" id="PTHR43687:SF1">
    <property type="entry name" value="FERREDOXIN III"/>
    <property type="match status" value="1"/>
</dbReference>
<organism evidence="6 7">
    <name type="scientific">Pelotomaculum schinkii</name>
    <dbReference type="NCBI Taxonomy" id="78350"/>
    <lineage>
        <taxon>Bacteria</taxon>
        <taxon>Bacillati</taxon>
        <taxon>Bacillota</taxon>
        <taxon>Clostridia</taxon>
        <taxon>Eubacteriales</taxon>
        <taxon>Desulfotomaculaceae</taxon>
        <taxon>Pelotomaculum</taxon>
    </lineage>
</organism>
<dbReference type="AlphaFoldDB" id="A0A4Y7R640"/>
<evidence type="ECO:0000259" key="5">
    <source>
        <dbReference type="PROSITE" id="PS51379"/>
    </source>
</evidence>
<feature type="domain" description="4Fe-4S ferredoxin-type" evidence="5">
    <location>
        <begin position="313"/>
        <end position="342"/>
    </location>
</feature>
<evidence type="ECO:0000256" key="4">
    <source>
        <dbReference type="ARBA" id="ARBA00023014"/>
    </source>
</evidence>
<name>A0A4Y7R640_9FIRM</name>
<feature type="domain" description="4Fe-4S ferredoxin-type" evidence="5">
    <location>
        <begin position="283"/>
        <end position="312"/>
    </location>
</feature>
<dbReference type="SUPFAM" id="SSF54862">
    <property type="entry name" value="4Fe-4S ferredoxins"/>
    <property type="match status" value="1"/>
</dbReference>
<evidence type="ECO:0000256" key="3">
    <source>
        <dbReference type="ARBA" id="ARBA00023004"/>
    </source>
</evidence>
<dbReference type="PANTHER" id="PTHR43687">
    <property type="entry name" value="ADENYLYLSULFATE REDUCTASE, BETA SUBUNIT"/>
    <property type="match status" value="1"/>
</dbReference>
<keyword evidence="1" id="KW-0004">4Fe-4S</keyword>
<dbReference type="InterPro" id="IPR017896">
    <property type="entry name" value="4Fe4S_Fe-S-bd"/>
</dbReference>
<keyword evidence="7" id="KW-1185">Reference proteome</keyword>
<evidence type="ECO:0000256" key="1">
    <source>
        <dbReference type="ARBA" id="ARBA00022485"/>
    </source>
</evidence>
<sequence length="371" mass="41350">MKKEPAEIYVKLRDRMNSLAFGYGPTNSGVEFALLERFFTPEDAAYVLEMELDKFFTADEYAKFSGRESGEAEKILEDLSMRGLIFRRRREGEINSYRVVPVAHGFLEFNVDNVDKDIQEGKADWLADYGAHAGEIWGKQWFGSTEIPFFRSIPVNSNLVTGSEVLPFDDAVDLIESKKLFAVSKCLCRISTAAGGGYDDPRKEVCLAFDDMARFYIDIGIGREMTKQEAIDMIKESIEMGLCLHVANSKEGEVMCSCAVDRCGLLQMTKSFGGAATAHVSHYKINMDRNKCDGCGTCVTKCPTQCCSLDDGRKAVSEADRCVGCGQCVRTCPKGARALVRKSDDEILALQDTLFDAYEKMQAIRKERGEI</sequence>
<dbReference type="InterPro" id="IPR017900">
    <property type="entry name" value="4Fe4S_Fe_S_CS"/>
</dbReference>
<reference evidence="6 7" key="1">
    <citation type="journal article" date="2018" name="Environ. Microbiol.">
        <title>Novel energy conservation strategies and behaviour of Pelotomaculum schinkii driving syntrophic propionate catabolism.</title>
        <authorList>
            <person name="Hidalgo-Ahumada C.A.P."/>
            <person name="Nobu M.K."/>
            <person name="Narihiro T."/>
            <person name="Tamaki H."/>
            <person name="Liu W.T."/>
            <person name="Kamagata Y."/>
            <person name="Stams A.J.M."/>
            <person name="Imachi H."/>
            <person name="Sousa D.Z."/>
        </authorList>
    </citation>
    <scope>NUCLEOTIDE SEQUENCE [LARGE SCALE GENOMIC DNA]</scope>
    <source>
        <strain evidence="6 7">HH</strain>
    </source>
</reference>
<dbReference type="RefSeq" id="WP_190259609.1">
    <property type="nucleotide sequence ID" value="NZ_QFGA01000005.1"/>
</dbReference>
<dbReference type="GO" id="GO:0046872">
    <property type="term" value="F:metal ion binding"/>
    <property type="evidence" value="ECO:0007669"/>
    <property type="project" value="UniProtKB-KW"/>
</dbReference>
<evidence type="ECO:0000256" key="2">
    <source>
        <dbReference type="ARBA" id="ARBA00022723"/>
    </source>
</evidence>
<proteinExistence type="predicted"/>
<protein>
    <submittedName>
        <fullName evidence="6">Ferredoxin-2</fullName>
    </submittedName>
</protein>
<comment type="caution">
    <text evidence="6">The sequence shown here is derived from an EMBL/GenBank/DDBJ whole genome shotgun (WGS) entry which is preliminary data.</text>
</comment>
<dbReference type="Pfam" id="PF12838">
    <property type="entry name" value="Fer4_7"/>
    <property type="match status" value="1"/>
</dbReference>